<dbReference type="InterPro" id="IPR011051">
    <property type="entry name" value="RmlC_Cupin_sf"/>
</dbReference>
<evidence type="ECO:0000256" key="1">
    <source>
        <dbReference type="ARBA" id="ARBA00001962"/>
    </source>
</evidence>
<gene>
    <name evidence="9" type="ORF">NWF35_14900</name>
</gene>
<dbReference type="Pfam" id="PF20510">
    <property type="entry name" value="HgmA_N"/>
    <property type="match status" value="1"/>
</dbReference>
<dbReference type="RefSeq" id="WP_301240169.1">
    <property type="nucleotide sequence ID" value="NZ_JANRHH010000052.1"/>
</dbReference>
<dbReference type="InterPro" id="IPR014710">
    <property type="entry name" value="RmlC-like_jellyroll"/>
</dbReference>
<organism evidence="9 10">
    <name type="scientific">Polycladomyces subterraneus</name>
    <dbReference type="NCBI Taxonomy" id="1016997"/>
    <lineage>
        <taxon>Bacteria</taxon>
        <taxon>Bacillati</taxon>
        <taxon>Bacillota</taxon>
        <taxon>Bacilli</taxon>
        <taxon>Bacillales</taxon>
        <taxon>Thermoactinomycetaceae</taxon>
        <taxon>Polycladomyces</taxon>
    </lineage>
</organism>
<comment type="similarity">
    <text evidence="2">Belongs to the homogentisate dioxygenase family.</text>
</comment>
<dbReference type="SUPFAM" id="SSF51182">
    <property type="entry name" value="RmlC-like cupins"/>
    <property type="match status" value="1"/>
</dbReference>
<comment type="cofactor">
    <cofactor evidence="1">
        <name>Fe cation</name>
        <dbReference type="ChEBI" id="CHEBI:24875"/>
    </cofactor>
</comment>
<dbReference type="EMBL" id="JANRHH010000052">
    <property type="protein sequence ID" value="MDN4595156.1"/>
    <property type="molecule type" value="Genomic_DNA"/>
</dbReference>
<feature type="domain" description="Homogentisate 1,2-dioxygenase C-terminal" evidence="7">
    <location>
        <begin position="269"/>
        <end position="384"/>
    </location>
</feature>
<evidence type="ECO:0000256" key="4">
    <source>
        <dbReference type="ARBA" id="ARBA00022964"/>
    </source>
</evidence>
<dbReference type="InterPro" id="IPR046451">
    <property type="entry name" value="HgmA_C"/>
</dbReference>
<dbReference type="Gene3D" id="2.60.120.10">
    <property type="entry name" value="Jelly Rolls"/>
    <property type="match status" value="2"/>
</dbReference>
<dbReference type="Proteomes" id="UP001174196">
    <property type="component" value="Unassembled WGS sequence"/>
</dbReference>
<dbReference type="EC" id="1.13.11.5" evidence="9"/>
<evidence type="ECO:0000259" key="8">
    <source>
        <dbReference type="Pfam" id="PF20510"/>
    </source>
</evidence>
<evidence type="ECO:0000313" key="9">
    <source>
        <dbReference type="EMBL" id="MDN4595156.1"/>
    </source>
</evidence>
<evidence type="ECO:0000256" key="6">
    <source>
        <dbReference type="ARBA" id="ARBA00023004"/>
    </source>
</evidence>
<accession>A0ABT8IRS3</accession>
<dbReference type="GO" id="GO:0004411">
    <property type="term" value="F:homogentisate 1,2-dioxygenase activity"/>
    <property type="evidence" value="ECO:0007669"/>
    <property type="project" value="UniProtKB-EC"/>
</dbReference>
<name>A0ABT8IRS3_9BACL</name>
<keyword evidence="3" id="KW-0479">Metal-binding</keyword>
<dbReference type="PANTHER" id="PTHR11056">
    <property type="entry name" value="HOMOGENTISATE 1,2-DIOXYGENASE"/>
    <property type="match status" value="1"/>
</dbReference>
<comment type="caution">
    <text evidence="9">The sequence shown here is derived from an EMBL/GenBank/DDBJ whole genome shotgun (WGS) entry which is preliminary data.</text>
</comment>
<evidence type="ECO:0000256" key="3">
    <source>
        <dbReference type="ARBA" id="ARBA00022723"/>
    </source>
</evidence>
<sequence length="387" mass="44443">MPFYRRMGEIPRKRHVQFRKEDGSLYREEVMGTKGFSGMQSILYHHQPPTQISDARLLRDWTVHLEEAGANRHRHFLTRKLSPGGDPIDGRQYLLVNEDVAIGICMPTEPMDYFFRNGDGDEILFVHEGEGRVETVFGTLSYRPGDYIVIPVGTTYRIVTSGERTRFLVIESTGEITIPKRYRNEYGQLMEHSPYCERDIRGPERLETHVEEGEFEVRVKARNQLHAYRYDFHPFDVVGWDGYLYPYVLSIHDFEPITGSIHQPPPVHQTFAGPNFVVCSFVPRLFDYHPEAIPVPYYHSNVHSDEVLYYVEGNFMSRRGIESGSITLHPSGIPHGPHPGAIENSLGKDRTEELAVMVDTFRPLHVARSALAVEDPGYLRSWLPAKS</sequence>
<proteinExistence type="inferred from homology"/>
<keyword evidence="10" id="KW-1185">Reference proteome</keyword>
<evidence type="ECO:0000256" key="2">
    <source>
        <dbReference type="ARBA" id="ARBA00007757"/>
    </source>
</evidence>
<evidence type="ECO:0000259" key="7">
    <source>
        <dbReference type="Pfam" id="PF04209"/>
    </source>
</evidence>
<keyword evidence="5 9" id="KW-0560">Oxidoreductase</keyword>
<evidence type="ECO:0000313" key="10">
    <source>
        <dbReference type="Proteomes" id="UP001174196"/>
    </source>
</evidence>
<dbReference type="Pfam" id="PF04209">
    <property type="entry name" value="HgmA_C"/>
    <property type="match status" value="1"/>
</dbReference>
<evidence type="ECO:0000256" key="5">
    <source>
        <dbReference type="ARBA" id="ARBA00023002"/>
    </source>
</evidence>
<dbReference type="PANTHER" id="PTHR11056:SF0">
    <property type="entry name" value="HOMOGENTISATE 1,2-DIOXYGENASE"/>
    <property type="match status" value="1"/>
</dbReference>
<feature type="domain" description="Homogentisate 1,2-dioxygenase N-terminal" evidence="8">
    <location>
        <begin position="96"/>
        <end position="248"/>
    </location>
</feature>
<keyword evidence="4" id="KW-0223">Dioxygenase</keyword>
<dbReference type="InterPro" id="IPR005708">
    <property type="entry name" value="Homogentis_dOase"/>
</dbReference>
<dbReference type="InterPro" id="IPR046452">
    <property type="entry name" value="HgmA_N"/>
</dbReference>
<keyword evidence="6" id="KW-0408">Iron</keyword>
<reference evidence="9" key="1">
    <citation type="submission" date="2022-08" db="EMBL/GenBank/DDBJ databases">
        <title>Polycladomyces zharkentsis sp. nov., a novel thermophilic CMC and starch-degrading bacterium isolated from a geothermal spring in Kazakhstan.</title>
        <authorList>
            <person name="Mashzhan A."/>
            <person name="Kistaubaeva A."/>
            <person name="Javier-Lopez R."/>
            <person name="Birkeland N.-K."/>
        </authorList>
    </citation>
    <scope>NUCLEOTIDE SEQUENCE</scope>
    <source>
        <strain evidence="9">KSR 13</strain>
    </source>
</reference>
<protein>
    <submittedName>
        <fullName evidence="9">Homogentisate 1,2-dioxygenase</fullName>
        <ecNumber evidence="9">1.13.11.5</ecNumber>
    </submittedName>
</protein>